<dbReference type="AlphaFoldDB" id="A0A1B6G687"/>
<dbReference type="EMBL" id="GECZ01011825">
    <property type="protein sequence ID" value="JAS57944.1"/>
    <property type="molecule type" value="Transcribed_RNA"/>
</dbReference>
<accession>A0A1B6G687</accession>
<proteinExistence type="predicted"/>
<feature type="region of interest" description="Disordered" evidence="1">
    <location>
        <begin position="141"/>
        <end position="165"/>
    </location>
</feature>
<evidence type="ECO:0000256" key="1">
    <source>
        <dbReference type="SAM" id="MobiDB-lite"/>
    </source>
</evidence>
<feature type="non-terminal residue" evidence="2">
    <location>
        <position position="1"/>
    </location>
</feature>
<reference evidence="2" key="1">
    <citation type="submission" date="2015-11" db="EMBL/GenBank/DDBJ databases">
        <title>De novo transcriptome assembly of four potential Pierce s Disease insect vectors from Arizona vineyards.</title>
        <authorList>
            <person name="Tassone E.E."/>
        </authorList>
    </citation>
    <scope>NUCLEOTIDE SEQUENCE</scope>
</reference>
<sequence>SYQNNQANGSPANHSMNAANQSFGGFCSSARSSFNERKPYLGWRSQERLNQTQTVPNRLPRTPAERLALSLYAADKRNEQIDGSDVCDHDIQSSIKEVTSAIVNYCGHSERRQSQPQPQSQPTTGKPQWCWMESSFIGSGGSRTNLSTSNDNSDNDKNNNVEQVC</sequence>
<feature type="region of interest" description="Disordered" evidence="1">
    <location>
        <begin position="1"/>
        <end position="22"/>
    </location>
</feature>
<feature type="region of interest" description="Disordered" evidence="1">
    <location>
        <begin position="109"/>
        <end position="129"/>
    </location>
</feature>
<name>A0A1B6G687_9HEMI</name>
<organism evidence="2">
    <name type="scientific">Cuerna arida</name>
    <dbReference type="NCBI Taxonomy" id="1464854"/>
    <lineage>
        <taxon>Eukaryota</taxon>
        <taxon>Metazoa</taxon>
        <taxon>Ecdysozoa</taxon>
        <taxon>Arthropoda</taxon>
        <taxon>Hexapoda</taxon>
        <taxon>Insecta</taxon>
        <taxon>Pterygota</taxon>
        <taxon>Neoptera</taxon>
        <taxon>Paraneoptera</taxon>
        <taxon>Hemiptera</taxon>
        <taxon>Auchenorrhyncha</taxon>
        <taxon>Membracoidea</taxon>
        <taxon>Cicadellidae</taxon>
        <taxon>Cicadellinae</taxon>
        <taxon>Proconiini</taxon>
        <taxon>Cuerna</taxon>
    </lineage>
</organism>
<feature type="non-terminal residue" evidence="2">
    <location>
        <position position="165"/>
    </location>
</feature>
<gene>
    <name evidence="2" type="ORF">g.47440</name>
</gene>
<protein>
    <submittedName>
        <fullName evidence="2">Uncharacterized protein</fullName>
    </submittedName>
</protein>
<evidence type="ECO:0000313" key="2">
    <source>
        <dbReference type="EMBL" id="JAS57944.1"/>
    </source>
</evidence>